<dbReference type="KEGG" id="srn:A4G23_05063"/>
<comment type="similarity">
    <text evidence="2">Belongs to the CPA3 antiporters (TC 2.A.63) subunit F family.</text>
</comment>
<protein>
    <submittedName>
        <fullName evidence="9">Putative monovalent cation/H+ antiporter subunit F</fullName>
    </submittedName>
</protein>
<dbReference type="AlphaFoldDB" id="A0A1D8G9N8"/>
<proteinExistence type="inferred from homology"/>
<dbReference type="GO" id="GO:0005886">
    <property type="term" value="C:plasma membrane"/>
    <property type="evidence" value="ECO:0007669"/>
    <property type="project" value="UniProtKB-SubCell"/>
</dbReference>
<gene>
    <name evidence="9" type="ORF">A4G23_05063</name>
</gene>
<dbReference type="PANTHER" id="PTHR34702:SF1">
    <property type="entry name" value="NA(+)_H(+) ANTIPORTER SUBUNIT F"/>
    <property type="match status" value="1"/>
</dbReference>
<dbReference type="Pfam" id="PF04066">
    <property type="entry name" value="MrpF_PhaF"/>
    <property type="match status" value="1"/>
</dbReference>
<comment type="subcellular location">
    <subcellularLocation>
        <location evidence="1">Cell membrane</location>
        <topology evidence="1">Multi-pass membrane protein</topology>
    </subcellularLocation>
</comment>
<accession>A0A1D8G9N8</accession>
<evidence type="ECO:0000313" key="9">
    <source>
        <dbReference type="EMBL" id="AOT62170.1"/>
    </source>
</evidence>
<feature type="transmembrane region" description="Helical" evidence="8">
    <location>
        <begin position="6"/>
        <end position="23"/>
    </location>
</feature>
<evidence type="ECO:0000256" key="4">
    <source>
        <dbReference type="ARBA" id="ARBA00022475"/>
    </source>
</evidence>
<dbReference type="STRING" id="285473.A4G23_05063"/>
<name>A0A1D8G9N8_9ACTN</name>
<dbReference type="InterPro" id="IPR007208">
    <property type="entry name" value="MrpF/PhaF-like"/>
</dbReference>
<evidence type="ECO:0000256" key="2">
    <source>
        <dbReference type="ARBA" id="ARBA00009212"/>
    </source>
</evidence>
<feature type="transmembrane region" description="Helical" evidence="8">
    <location>
        <begin position="32"/>
        <end position="51"/>
    </location>
</feature>
<keyword evidence="4" id="KW-1003">Cell membrane</keyword>
<evidence type="ECO:0000256" key="6">
    <source>
        <dbReference type="ARBA" id="ARBA00022989"/>
    </source>
</evidence>
<feature type="transmembrane region" description="Helical" evidence="8">
    <location>
        <begin position="57"/>
        <end position="80"/>
    </location>
</feature>
<keyword evidence="10" id="KW-1185">Reference proteome</keyword>
<reference evidence="9 10" key="1">
    <citation type="submission" date="2016-09" db="EMBL/GenBank/DDBJ databases">
        <title>Streptomyces rubrolavendulae MJM4426 Genome sequencing and assembly.</title>
        <authorList>
            <person name="Kim J.-G."/>
        </authorList>
    </citation>
    <scope>NUCLEOTIDE SEQUENCE [LARGE SCALE GENOMIC DNA]</scope>
    <source>
        <strain evidence="9 10">MJM4426</strain>
    </source>
</reference>
<dbReference type="PANTHER" id="PTHR34702">
    <property type="entry name" value="NA(+)/H(+) ANTIPORTER SUBUNIT F1"/>
    <property type="match status" value="1"/>
</dbReference>
<evidence type="ECO:0000256" key="5">
    <source>
        <dbReference type="ARBA" id="ARBA00022692"/>
    </source>
</evidence>
<keyword evidence="6 8" id="KW-1133">Transmembrane helix</keyword>
<dbReference type="EMBL" id="CP017316">
    <property type="protein sequence ID" value="AOT62170.1"/>
    <property type="molecule type" value="Genomic_DNA"/>
</dbReference>
<evidence type="ECO:0000256" key="7">
    <source>
        <dbReference type="ARBA" id="ARBA00023136"/>
    </source>
</evidence>
<keyword evidence="3" id="KW-0813">Transport</keyword>
<dbReference type="GO" id="GO:0015385">
    <property type="term" value="F:sodium:proton antiporter activity"/>
    <property type="evidence" value="ECO:0007669"/>
    <property type="project" value="TreeGrafter"/>
</dbReference>
<dbReference type="PATRIC" id="fig|285473.5.peg.5335"/>
<keyword evidence="7 8" id="KW-0472">Membrane</keyword>
<organism evidence="9 10">
    <name type="scientific">Streptomyces rubrolavendulae</name>
    <dbReference type="NCBI Taxonomy" id="285473"/>
    <lineage>
        <taxon>Bacteria</taxon>
        <taxon>Bacillati</taxon>
        <taxon>Actinomycetota</taxon>
        <taxon>Actinomycetes</taxon>
        <taxon>Kitasatosporales</taxon>
        <taxon>Streptomycetaceae</taxon>
        <taxon>Streptomyces</taxon>
    </lineage>
</organism>
<evidence type="ECO:0000313" key="10">
    <source>
        <dbReference type="Proteomes" id="UP000095349"/>
    </source>
</evidence>
<evidence type="ECO:0000256" key="8">
    <source>
        <dbReference type="SAM" id="Phobius"/>
    </source>
</evidence>
<dbReference type="RefSeq" id="WP_107460645.1">
    <property type="nucleotide sequence ID" value="NZ_CP017316.1"/>
</dbReference>
<dbReference type="Proteomes" id="UP000095349">
    <property type="component" value="Chromosome"/>
</dbReference>
<evidence type="ECO:0000256" key="3">
    <source>
        <dbReference type="ARBA" id="ARBA00022448"/>
    </source>
</evidence>
<evidence type="ECO:0000256" key="1">
    <source>
        <dbReference type="ARBA" id="ARBA00004651"/>
    </source>
</evidence>
<sequence>MTAVDILLGALAAVMPVALWRLAAGPTDADRVVAVDLTFVVLVAAVALLAVRTRESAVLVLVLVATLVGFLATIAVAHLLERRDRP</sequence>
<keyword evidence="5 8" id="KW-0812">Transmembrane</keyword>